<organism evidence="2 3">
    <name type="scientific">Clostridium manihotivorum</name>
    <dbReference type="NCBI Taxonomy" id="2320868"/>
    <lineage>
        <taxon>Bacteria</taxon>
        <taxon>Bacillati</taxon>
        <taxon>Bacillota</taxon>
        <taxon>Clostridia</taxon>
        <taxon>Eubacteriales</taxon>
        <taxon>Clostridiaceae</taxon>
        <taxon>Clostridium</taxon>
    </lineage>
</organism>
<dbReference type="EMBL" id="CP025746">
    <property type="protein sequence ID" value="QAA31049.1"/>
    <property type="molecule type" value="Genomic_DNA"/>
</dbReference>
<evidence type="ECO:0000313" key="2">
    <source>
        <dbReference type="EMBL" id="QAA31049.1"/>
    </source>
</evidence>
<accession>A0A410DPN6</accession>
<reference evidence="2 3" key="1">
    <citation type="submission" date="2018-01" db="EMBL/GenBank/DDBJ databases">
        <title>Genome Sequencing and Assembly of Anaerobacter polyendosporus strain CT4.</title>
        <authorList>
            <person name="Tachaapaikoon C."/>
            <person name="Sutheeworapong S."/>
            <person name="Jenjaroenpun P."/>
            <person name="Wongsurawat T."/>
            <person name="Nookeaw I."/>
            <person name="Cheawchanlertfa P."/>
            <person name="Kosugi A."/>
            <person name="Cheevadhanarak S."/>
            <person name="Ratanakhanokchai K."/>
        </authorList>
    </citation>
    <scope>NUCLEOTIDE SEQUENCE [LARGE SCALE GENOMIC DNA]</scope>
    <source>
        <strain evidence="2 3">CT4</strain>
    </source>
</reference>
<dbReference type="Proteomes" id="UP000286268">
    <property type="component" value="Chromosome"/>
</dbReference>
<proteinExistence type="predicted"/>
<dbReference type="PANTHER" id="PTHR43316">
    <property type="entry name" value="HYDROLASE, HALOACID DELAHOGENASE-RELATED"/>
    <property type="match status" value="1"/>
</dbReference>
<dbReference type="Gene3D" id="3.40.50.1000">
    <property type="entry name" value="HAD superfamily/HAD-like"/>
    <property type="match status" value="1"/>
</dbReference>
<dbReference type="KEGG" id="cmah:C1I91_04880"/>
<dbReference type="AlphaFoldDB" id="A0A410DPN6"/>
<dbReference type="SFLD" id="SFLDS00003">
    <property type="entry name" value="Haloacid_Dehalogenase"/>
    <property type="match status" value="1"/>
</dbReference>
<evidence type="ECO:0000256" key="1">
    <source>
        <dbReference type="ARBA" id="ARBA00022801"/>
    </source>
</evidence>
<dbReference type="SUPFAM" id="SSF56784">
    <property type="entry name" value="HAD-like"/>
    <property type="match status" value="1"/>
</dbReference>
<name>A0A410DPN6_9CLOT</name>
<evidence type="ECO:0000313" key="3">
    <source>
        <dbReference type="Proteomes" id="UP000286268"/>
    </source>
</evidence>
<dbReference type="GO" id="GO:0016787">
    <property type="term" value="F:hydrolase activity"/>
    <property type="evidence" value="ECO:0007669"/>
    <property type="project" value="UniProtKB-KW"/>
</dbReference>
<dbReference type="InterPro" id="IPR051540">
    <property type="entry name" value="S-2-haloacid_dehalogenase"/>
</dbReference>
<protein>
    <submittedName>
        <fullName evidence="2">HAD family hydrolase</fullName>
    </submittedName>
</protein>
<dbReference type="SFLD" id="SFLDG01129">
    <property type="entry name" value="C1.5:_HAD__Beta-PGM__Phosphata"/>
    <property type="match status" value="1"/>
</dbReference>
<dbReference type="PANTHER" id="PTHR43316:SF3">
    <property type="entry name" value="HALOACID DEHALOGENASE, TYPE II (AFU_ORTHOLOGUE AFUA_2G07750)-RELATED"/>
    <property type="match status" value="1"/>
</dbReference>
<dbReference type="Pfam" id="PF00702">
    <property type="entry name" value="Hydrolase"/>
    <property type="match status" value="1"/>
</dbReference>
<dbReference type="OrthoDB" id="9809962at2"/>
<gene>
    <name evidence="2" type="ORF">C1I91_04880</name>
</gene>
<dbReference type="InterPro" id="IPR036412">
    <property type="entry name" value="HAD-like_sf"/>
</dbReference>
<sequence length="236" mass="27095">MNTILFDLDGTLLPMDTDEFTKIYFTEMAIYLSDLIDGKTLAKNIWASTEAMVKSLDFKTNEEVFLEDFATRIDTDINIYKERFYSFYDSGFLNAKKAVYENEHIKKSVALLKEKGYQLVIATNPLFPLKAILHRISWAGLNVDDFVYISSYEKNHYCKPQVKFYEEILKDLGKSPGDCIMVGNDVEEDMVAGNIGIETYLITDNLLQRSADEAKADHKGSYEDFYKFAEKLPKLA</sequence>
<dbReference type="InterPro" id="IPR023214">
    <property type="entry name" value="HAD_sf"/>
</dbReference>
<keyword evidence="1 2" id="KW-0378">Hydrolase</keyword>
<keyword evidence="3" id="KW-1185">Reference proteome</keyword>
<dbReference type="RefSeq" id="WP_128211647.1">
    <property type="nucleotide sequence ID" value="NZ_CP025746.1"/>
</dbReference>